<dbReference type="InterPro" id="IPR004398">
    <property type="entry name" value="RNA_MeTrfase_RsmD"/>
</dbReference>
<comment type="caution">
    <text evidence="3">The sequence shown here is derived from an EMBL/GenBank/DDBJ whole genome shotgun (WGS) entry which is preliminary data.</text>
</comment>
<dbReference type="GO" id="GO:0052913">
    <property type="term" value="F:16S rRNA (guanine(966)-N(2))-methyltransferase activity"/>
    <property type="evidence" value="ECO:0007669"/>
    <property type="project" value="UniProtKB-EC"/>
</dbReference>
<accession>A0ABS9KFM4</accession>
<reference evidence="3" key="1">
    <citation type="submission" date="2022-01" db="EMBL/GenBank/DDBJ databases">
        <authorList>
            <person name="Wang Y."/>
        </authorList>
    </citation>
    <scope>NUCLEOTIDE SEQUENCE</scope>
    <source>
        <strain evidence="3">WB101</strain>
    </source>
</reference>
<dbReference type="EC" id="2.1.1.171" evidence="3"/>
<dbReference type="InterPro" id="IPR002052">
    <property type="entry name" value="DNA_methylase_N6_adenine_CS"/>
</dbReference>
<dbReference type="PANTHER" id="PTHR43542">
    <property type="entry name" value="METHYLTRANSFERASE"/>
    <property type="match status" value="1"/>
</dbReference>
<reference evidence="3" key="2">
    <citation type="submission" date="2024-05" db="EMBL/GenBank/DDBJ databases">
        <title>Rhodohalobacter halophilus gen. nov., sp. nov., a moderately halophilic member of the family Balneolaceae.</title>
        <authorList>
            <person name="Xia J."/>
        </authorList>
    </citation>
    <scope>NUCLEOTIDE SEQUENCE</scope>
    <source>
        <strain evidence="3">WB101</strain>
    </source>
</reference>
<name>A0ABS9KFM4_9BACT</name>
<keyword evidence="1 3" id="KW-0489">Methyltransferase</keyword>
<sequence length="182" mass="20626">MRIITGKLKGRNIPVPKTGLLRPTSDRAKEALFSVIDARTYFDGTRVLDLFAGSGSLGLEAISRGADSCAFVDEEPEHIKHIEKVSRQFNIEDQVRTYTMDVEMFLETNPGGFDFIFADPPYDYYDFPGLVETILSDSWLNKDGLFILEHSKDNDFEPHEHCVFSKAYGRTVIAMFKLDNGF</sequence>
<gene>
    <name evidence="3" type="primary">rsmD</name>
    <name evidence="3" type="ORF">L6773_13685</name>
</gene>
<dbReference type="PIRSF" id="PIRSF004553">
    <property type="entry name" value="CHP00095"/>
    <property type="match status" value="1"/>
</dbReference>
<evidence type="ECO:0000256" key="2">
    <source>
        <dbReference type="ARBA" id="ARBA00022679"/>
    </source>
</evidence>
<dbReference type="RefSeq" id="WP_237854985.1">
    <property type="nucleotide sequence ID" value="NZ_JAKLWS010000018.1"/>
</dbReference>
<dbReference type="Gene3D" id="3.40.50.150">
    <property type="entry name" value="Vaccinia Virus protein VP39"/>
    <property type="match status" value="1"/>
</dbReference>
<evidence type="ECO:0000313" key="4">
    <source>
        <dbReference type="Proteomes" id="UP001165366"/>
    </source>
</evidence>
<dbReference type="EMBL" id="JAKLWS010000018">
    <property type="protein sequence ID" value="MCG2589625.1"/>
    <property type="molecule type" value="Genomic_DNA"/>
</dbReference>
<protein>
    <submittedName>
        <fullName evidence="3">16S rRNA (Guanine(966)-N(2))-methyltransferase RsmD</fullName>
        <ecNumber evidence="3">2.1.1.171</ecNumber>
    </submittedName>
</protein>
<keyword evidence="2 3" id="KW-0808">Transferase</keyword>
<organism evidence="3 4">
    <name type="scientific">Rhodohalobacter sulfatireducens</name>
    <dbReference type="NCBI Taxonomy" id="2911366"/>
    <lineage>
        <taxon>Bacteria</taxon>
        <taxon>Pseudomonadati</taxon>
        <taxon>Balneolota</taxon>
        <taxon>Balneolia</taxon>
        <taxon>Balneolales</taxon>
        <taxon>Balneolaceae</taxon>
        <taxon>Rhodohalobacter</taxon>
    </lineage>
</organism>
<dbReference type="CDD" id="cd02440">
    <property type="entry name" value="AdoMet_MTases"/>
    <property type="match status" value="1"/>
</dbReference>
<dbReference type="SUPFAM" id="SSF53335">
    <property type="entry name" value="S-adenosyl-L-methionine-dependent methyltransferases"/>
    <property type="match status" value="1"/>
</dbReference>
<keyword evidence="4" id="KW-1185">Reference proteome</keyword>
<evidence type="ECO:0000256" key="1">
    <source>
        <dbReference type="ARBA" id="ARBA00022603"/>
    </source>
</evidence>
<dbReference type="NCBIfam" id="TIGR00095">
    <property type="entry name" value="16S rRNA (guanine(966)-N(2))-methyltransferase RsmD"/>
    <property type="match status" value="1"/>
</dbReference>
<dbReference type="Pfam" id="PF03602">
    <property type="entry name" value="Cons_hypoth95"/>
    <property type="match status" value="1"/>
</dbReference>
<evidence type="ECO:0000313" key="3">
    <source>
        <dbReference type="EMBL" id="MCG2589625.1"/>
    </source>
</evidence>
<proteinExistence type="predicted"/>
<dbReference type="InterPro" id="IPR029063">
    <property type="entry name" value="SAM-dependent_MTases_sf"/>
</dbReference>
<dbReference type="PROSITE" id="PS00092">
    <property type="entry name" value="N6_MTASE"/>
    <property type="match status" value="1"/>
</dbReference>
<dbReference type="Proteomes" id="UP001165366">
    <property type="component" value="Unassembled WGS sequence"/>
</dbReference>
<dbReference type="PANTHER" id="PTHR43542:SF1">
    <property type="entry name" value="METHYLTRANSFERASE"/>
    <property type="match status" value="1"/>
</dbReference>